<evidence type="ECO:0000313" key="24">
    <source>
        <dbReference type="EMBL" id="AMA65104.1"/>
    </source>
</evidence>
<dbReference type="Proteomes" id="UP000069926">
    <property type="component" value="Chromosome"/>
</dbReference>
<evidence type="ECO:0000256" key="22">
    <source>
        <dbReference type="PROSITE-ProRule" id="PRU00409"/>
    </source>
</evidence>
<dbReference type="Gene3D" id="3.30.1490.20">
    <property type="entry name" value="ATP-grasp fold, A domain"/>
    <property type="match status" value="1"/>
</dbReference>
<evidence type="ECO:0000256" key="1">
    <source>
        <dbReference type="ARBA" id="ARBA00001936"/>
    </source>
</evidence>
<comment type="similarity">
    <text evidence="5 19">Belongs to the D-alanine--D-alanine ligase family.</text>
</comment>
<dbReference type="SUPFAM" id="SSF52440">
    <property type="entry name" value="PreATP-grasp domain"/>
    <property type="match status" value="1"/>
</dbReference>
<dbReference type="PANTHER" id="PTHR23132">
    <property type="entry name" value="D-ALANINE--D-ALANINE LIGASE"/>
    <property type="match status" value="1"/>
</dbReference>
<evidence type="ECO:0000256" key="4">
    <source>
        <dbReference type="ARBA" id="ARBA00004752"/>
    </source>
</evidence>
<dbReference type="InterPro" id="IPR011095">
    <property type="entry name" value="Dala_Dala_lig_C"/>
</dbReference>
<name>A0A0X9W3L0_9GAMM</name>
<evidence type="ECO:0000256" key="3">
    <source>
        <dbReference type="ARBA" id="ARBA00004496"/>
    </source>
</evidence>
<evidence type="ECO:0000256" key="10">
    <source>
        <dbReference type="ARBA" id="ARBA00022741"/>
    </source>
</evidence>
<comment type="function">
    <text evidence="2 19">Cell wall formation.</text>
</comment>
<dbReference type="PIRSF" id="PIRSF039102">
    <property type="entry name" value="Ddl/VanB"/>
    <property type="match status" value="1"/>
</dbReference>
<evidence type="ECO:0000256" key="15">
    <source>
        <dbReference type="ARBA" id="ARBA00023211"/>
    </source>
</evidence>
<dbReference type="InterPro" id="IPR000291">
    <property type="entry name" value="D-Ala_lig_Van_CS"/>
</dbReference>
<keyword evidence="13 19" id="KW-0133">Cell shape</keyword>
<dbReference type="FunFam" id="3.30.470.20:FF:000008">
    <property type="entry name" value="D-alanine--D-alanine ligase"/>
    <property type="match status" value="1"/>
</dbReference>
<comment type="subcellular location">
    <subcellularLocation>
        <location evidence="3 19">Cytoplasm</location>
    </subcellularLocation>
</comment>
<evidence type="ECO:0000256" key="2">
    <source>
        <dbReference type="ARBA" id="ARBA00003921"/>
    </source>
</evidence>
<dbReference type="GO" id="GO:0071555">
    <property type="term" value="P:cell wall organization"/>
    <property type="evidence" value="ECO:0007669"/>
    <property type="project" value="UniProtKB-KW"/>
</dbReference>
<dbReference type="RefSeq" id="WP_066283832.1">
    <property type="nucleotide sequence ID" value="NZ_CP013920.1"/>
</dbReference>
<dbReference type="GO" id="GO:0046872">
    <property type="term" value="F:metal ion binding"/>
    <property type="evidence" value="ECO:0007669"/>
    <property type="project" value="UniProtKB-KW"/>
</dbReference>
<dbReference type="KEGG" id="asy:AUT07_00550"/>
<comment type="pathway">
    <text evidence="18">Glycan biosynthesis.</text>
</comment>
<dbReference type="NCBIfam" id="TIGR01205">
    <property type="entry name" value="D_ala_D_alaTIGR"/>
    <property type="match status" value="1"/>
</dbReference>
<evidence type="ECO:0000256" key="13">
    <source>
        <dbReference type="ARBA" id="ARBA00022960"/>
    </source>
</evidence>
<dbReference type="PROSITE" id="PS00844">
    <property type="entry name" value="DALA_DALA_LIGASE_2"/>
    <property type="match status" value="1"/>
</dbReference>
<dbReference type="FunFam" id="3.30.1490.20:FF:000007">
    <property type="entry name" value="D-alanine--D-alanine ligase"/>
    <property type="match status" value="1"/>
</dbReference>
<evidence type="ECO:0000256" key="12">
    <source>
        <dbReference type="ARBA" id="ARBA00022842"/>
    </source>
</evidence>
<feature type="active site" evidence="20">
    <location>
        <position position="15"/>
    </location>
</feature>
<keyword evidence="16 19" id="KW-0961">Cell wall biogenesis/degradation</keyword>
<protein>
    <recommendedName>
        <fullName evidence="6 19">D-alanine--D-alanine ligase</fullName>
        <ecNumber evidence="6 19">6.3.2.4</ecNumber>
    </recommendedName>
    <alternativeName>
        <fullName evidence="19">D-Ala-D-Ala ligase</fullName>
    </alternativeName>
    <alternativeName>
        <fullName evidence="19">D-alanylalanine synthetase</fullName>
    </alternativeName>
</protein>
<dbReference type="InterPro" id="IPR013815">
    <property type="entry name" value="ATP_grasp_subdomain_1"/>
</dbReference>
<feature type="binding site" evidence="21">
    <location>
        <position position="270"/>
    </location>
    <ligand>
        <name>Mg(2+)</name>
        <dbReference type="ChEBI" id="CHEBI:18420"/>
        <label>2</label>
    </ligand>
</feature>
<keyword evidence="15 21" id="KW-0464">Manganese</keyword>
<evidence type="ECO:0000256" key="16">
    <source>
        <dbReference type="ARBA" id="ARBA00023316"/>
    </source>
</evidence>
<dbReference type="STRING" id="634113.AUT07_00550"/>
<keyword evidence="12 21" id="KW-0460">Magnesium</keyword>
<keyword evidence="7 19" id="KW-0963">Cytoplasm</keyword>
<keyword evidence="11 22" id="KW-0067">ATP-binding</keyword>
<keyword evidence="14 19" id="KW-0573">Peptidoglycan synthesis</keyword>
<evidence type="ECO:0000259" key="23">
    <source>
        <dbReference type="PROSITE" id="PS50975"/>
    </source>
</evidence>
<keyword evidence="8 19" id="KW-0436">Ligase</keyword>
<reference evidence="24 25" key="1">
    <citation type="submission" date="2016-01" db="EMBL/GenBank/DDBJ databases">
        <title>Genome sequence of Ca. Arsenophonus lipopteni, the exclusive symbiont of a blood sucking fly Lipoptena cervi (Diptera: Hippoboscidae).</title>
        <authorList>
            <person name="Novakova E."/>
            <person name="Hypsa V."/>
            <person name="Nguyen P."/>
            <person name="Husnik F."/>
            <person name="Darby A.C."/>
        </authorList>
    </citation>
    <scope>NUCLEOTIDE SEQUENCE [LARGE SCALE GENOMIC DNA]</scope>
    <source>
        <strain evidence="24 25">CB</strain>
    </source>
</reference>
<dbReference type="EMBL" id="CP013920">
    <property type="protein sequence ID" value="AMA65104.1"/>
    <property type="molecule type" value="Genomic_DNA"/>
</dbReference>
<proteinExistence type="inferred from homology"/>
<accession>A0A0X9W3L0</accession>
<comment type="catalytic activity">
    <reaction evidence="17 19">
        <text>2 D-alanine + ATP = D-alanyl-D-alanine + ADP + phosphate + H(+)</text>
        <dbReference type="Rhea" id="RHEA:11224"/>
        <dbReference type="ChEBI" id="CHEBI:15378"/>
        <dbReference type="ChEBI" id="CHEBI:30616"/>
        <dbReference type="ChEBI" id="CHEBI:43474"/>
        <dbReference type="ChEBI" id="CHEBI:57416"/>
        <dbReference type="ChEBI" id="CHEBI:57822"/>
        <dbReference type="ChEBI" id="CHEBI:456216"/>
        <dbReference type="EC" id="6.3.2.4"/>
    </reaction>
</comment>
<dbReference type="AlphaFoldDB" id="A0A0X9W3L0"/>
<gene>
    <name evidence="19 24" type="primary">ddl</name>
    <name evidence="24" type="ORF">AUT07_00550</name>
</gene>
<dbReference type="GO" id="GO:0005829">
    <property type="term" value="C:cytosol"/>
    <property type="evidence" value="ECO:0007669"/>
    <property type="project" value="UniProtKB-ARBA"/>
</dbReference>
<evidence type="ECO:0000256" key="9">
    <source>
        <dbReference type="ARBA" id="ARBA00022723"/>
    </source>
</evidence>
<dbReference type="EC" id="6.3.2.4" evidence="6 19"/>
<evidence type="ECO:0000256" key="11">
    <source>
        <dbReference type="ARBA" id="ARBA00022840"/>
    </source>
</evidence>
<evidence type="ECO:0000256" key="20">
    <source>
        <dbReference type="PIRSR" id="PIRSR039102-1"/>
    </source>
</evidence>
<evidence type="ECO:0000256" key="6">
    <source>
        <dbReference type="ARBA" id="ARBA00012216"/>
    </source>
</evidence>
<evidence type="ECO:0000256" key="17">
    <source>
        <dbReference type="ARBA" id="ARBA00047614"/>
    </source>
</evidence>
<feature type="binding site" evidence="21">
    <location>
        <position position="257"/>
    </location>
    <ligand>
        <name>Mg(2+)</name>
        <dbReference type="ChEBI" id="CHEBI:18420"/>
        <label>1</label>
    </ligand>
</feature>
<comment type="cofactor">
    <cofactor evidence="21">
        <name>Mg(2+)</name>
        <dbReference type="ChEBI" id="CHEBI:18420"/>
    </cofactor>
    <cofactor evidence="21">
        <name>Mn(2+)</name>
        <dbReference type="ChEBI" id="CHEBI:29035"/>
    </cofactor>
    <text evidence="21">Binds 2 magnesium or manganese ions per subunit.</text>
</comment>
<keyword evidence="25" id="KW-1185">Reference proteome</keyword>
<keyword evidence="10 22" id="KW-0547">Nucleotide-binding</keyword>
<dbReference type="Pfam" id="PF07478">
    <property type="entry name" value="Dala_Dala_lig_C"/>
    <property type="match status" value="1"/>
</dbReference>
<feature type="binding site" evidence="21">
    <location>
        <position position="272"/>
    </location>
    <ligand>
        <name>Mg(2+)</name>
        <dbReference type="ChEBI" id="CHEBI:18420"/>
        <label>2</label>
    </ligand>
</feature>
<comment type="cofactor">
    <cofactor evidence="1">
        <name>Mn(2+)</name>
        <dbReference type="ChEBI" id="CHEBI:29035"/>
    </cofactor>
</comment>
<dbReference type="GO" id="GO:0008716">
    <property type="term" value="F:D-alanine-D-alanine ligase activity"/>
    <property type="evidence" value="ECO:0007669"/>
    <property type="project" value="UniProtKB-UniRule"/>
</dbReference>
<dbReference type="GO" id="GO:0009252">
    <property type="term" value="P:peptidoglycan biosynthetic process"/>
    <property type="evidence" value="ECO:0007669"/>
    <property type="project" value="UniProtKB-UniRule"/>
</dbReference>
<dbReference type="NCBIfam" id="NF002378">
    <property type="entry name" value="PRK01372.1"/>
    <property type="match status" value="1"/>
</dbReference>
<dbReference type="PANTHER" id="PTHR23132:SF23">
    <property type="entry name" value="D-ALANINE--D-ALANINE LIGASE B"/>
    <property type="match status" value="1"/>
</dbReference>
<comment type="pathway">
    <text evidence="4 19">Cell wall biogenesis; peptidoglycan biosynthesis.</text>
</comment>
<evidence type="ECO:0000256" key="8">
    <source>
        <dbReference type="ARBA" id="ARBA00022598"/>
    </source>
</evidence>
<dbReference type="PATRIC" id="fig|634113.3.peg.517"/>
<evidence type="ECO:0000256" key="21">
    <source>
        <dbReference type="PIRSR" id="PIRSR039102-3"/>
    </source>
</evidence>
<feature type="active site" evidence="20">
    <location>
        <position position="150"/>
    </location>
</feature>
<feature type="active site" evidence="20">
    <location>
        <position position="281"/>
    </location>
</feature>
<dbReference type="InterPro" id="IPR011761">
    <property type="entry name" value="ATP-grasp"/>
</dbReference>
<dbReference type="UniPathway" id="UPA00219"/>
<dbReference type="Gene3D" id="3.30.470.20">
    <property type="entry name" value="ATP-grasp fold, B domain"/>
    <property type="match status" value="1"/>
</dbReference>
<organism evidence="24 25">
    <name type="scientific">Candidatus Arsenophonus lipoptenae</name>
    <dbReference type="NCBI Taxonomy" id="634113"/>
    <lineage>
        <taxon>Bacteria</taxon>
        <taxon>Pseudomonadati</taxon>
        <taxon>Pseudomonadota</taxon>
        <taxon>Gammaproteobacteria</taxon>
        <taxon>Enterobacterales</taxon>
        <taxon>Morganellaceae</taxon>
        <taxon>Arsenophonus</taxon>
    </lineage>
</organism>
<dbReference type="InterPro" id="IPR016185">
    <property type="entry name" value="PreATP-grasp_dom_sf"/>
</dbReference>
<evidence type="ECO:0000313" key="25">
    <source>
        <dbReference type="Proteomes" id="UP000069926"/>
    </source>
</evidence>
<dbReference type="PROSITE" id="PS50975">
    <property type="entry name" value="ATP_GRASP"/>
    <property type="match status" value="1"/>
</dbReference>
<dbReference type="OrthoDB" id="9813261at2"/>
<evidence type="ECO:0000256" key="7">
    <source>
        <dbReference type="ARBA" id="ARBA00022490"/>
    </source>
</evidence>
<evidence type="ECO:0000256" key="14">
    <source>
        <dbReference type="ARBA" id="ARBA00022984"/>
    </source>
</evidence>
<keyword evidence="9 21" id="KW-0479">Metal-binding</keyword>
<dbReference type="GO" id="GO:0008360">
    <property type="term" value="P:regulation of cell shape"/>
    <property type="evidence" value="ECO:0007669"/>
    <property type="project" value="UniProtKB-KW"/>
</dbReference>
<dbReference type="SUPFAM" id="SSF56059">
    <property type="entry name" value="Glutathione synthetase ATP-binding domain-like"/>
    <property type="match status" value="1"/>
</dbReference>
<evidence type="ECO:0000256" key="5">
    <source>
        <dbReference type="ARBA" id="ARBA00010871"/>
    </source>
</evidence>
<feature type="domain" description="ATP-grasp" evidence="23">
    <location>
        <begin position="101"/>
        <end position="303"/>
    </location>
</feature>
<evidence type="ECO:0000256" key="18">
    <source>
        <dbReference type="ARBA" id="ARBA00060592"/>
    </source>
</evidence>
<feature type="binding site" evidence="21">
    <location>
        <position position="270"/>
    </location>
    <ligand>
        <name>Mg(2+)</name>
        <dbReference type="ChEBI" id="CHEBI:18420"/>
        <label>1</label>
    </ligand>
</feature>
<dbReference type="HAMAP" id="MF_00047">
    <property type="entry name" value="Dala_Dala_lig"/>
    <property type="match status" value="1"/>
</dbReference>
<evidence type="ECO:0000256" key="19">
    <source>
        <dbReference type="HAMAP-Rule" id="MF_00047"/>
    </source>
</evidence>
<dbReference type="GO" id="GO:0005524">
    <property type="term" value="F:ATP binding"/>
    <property type="evidence" value="ECO:0007669"/>
    <property type="project" value="UniProtKB-UniRule"/>
</dbReference>
<sequence length="305" mass="33613">MVDKVAVLLGGNSMEREISLSSGKAVVTGLRDIGIAAYPIDIKYFPIIKLKEAGYSKVFIALHGRGGEDGIVQEILECLDLPYTGSGVLASSLSINKLLTKKLWSSIGLPIVPYISLNKKQLALMSDEMLFQSIYHLGFPLIVKPNLEGSSIGINKVTTLSELKIALMVAFRYDPEVLIEQWINGPEYTVAIIGNQILPSIRIKPVSIFYDYKAKYFSKKTQYFFSSVLEKKEEDKLSELALIAYKSIGCTGCGRVDIMKDSNGIFYLLEINTSPGMTSHSLVPMAAKQIGITFSQLVKKILELA</sequence>
<dbReference type="Gene3D" id="3.40.50.20">
    <property type="match status" value="1"/>
</dbReference>
<dbReference type="InterPro" id="IPR005905">
    <property type="entry name" value="D_ala_D_ala"/>
</dbReference>